<dbReference type="InterPro" id="IPR002110">
    <property type="entry name" value="Ankyrin_rpt"/>
</dbReference>
<dbReference type="GO" id="GO:0005737">
    <property type="term" value="C:cytoplasm"/>
    <property type="evidence" value="ECO:0007669"/>
    <property type="project" value="TreeGrafter"/>
</dbReference>
<dbReference type="OrthoDB" id="4772757at2759"/>
<feature type="region of interest" description="Disordered" evidence="4">
    <location>
        <begin position="179"/>
        <end position="224"/>
    </location>
</feature>
<dbReference type="PROSITE" id="PS50297">
    <property type="entry name" value="ANK_REP_REGION"/>
    <property type="match status" value="1"/>
</dbReference>
<evidence type="ECO:0000313" key="6">
    <source>
        <dbReference type="Proteomes" id="UP000813385"/>
    </source>
</evidence>
<keyword evidence="2 3" id="KW-0040">ANK repeat</keyword>
<evidence type="ECO:0000256" key="4">
    <source>
        <dbReference type="SAM" id="MobiDB-lite"/>
    </source>
</evidence>
<accession>A0A8K0TF23</accession>
<dbReference type="EMBL" id="JAGPXD010000003">
    <property type="protein sequence ID" value="KAH7362763.1"/>
    <property type="molecule type" value="Genomic_DNA"/>
</dbReference>
<name>A0A8K0TF23_9PEZI</name>
<evidence type="ECO:0000256" key="3">
    <source>
        <dbReference type="PROSITE-ProRule" id="PRU00023"/>
    </source>
</evidence>
<dbReference type="AlphaFoldDB" id="A0A8K0TF23"/>
<evidence type="ECO:0000256" key="1">
    <source>
        <dbReference type="ARBA" id="ARBA00022737"/>
    </source>
</evidence>
<comment type="caution">
    <text evidence="5">The sequence shown here is derived from an EMBL/GenBank/DDBJ whole genome shotgun (WGS) entry which is preliminary data.</text>
</comment>
<dbReference type="SUPFAM" id="SSF48403">
    <property type="entry name" value="Ankyrin repeat"/>
    <property type="match status" value="2"/>
</dbReference>
<dbReference type="InterPro" id="IPR036770">
    <property type="entry name" value="Ankyrin_rpt-contain_sf"/>
</dbReference>
<keyword evidence="6" id="KW-1185">Reference proteome</keyword>
<dbReference type="Gene3D" id="1.25.40.20">
    <property type="entry name" value="Ankyrin repeat-containing domain"/>
    <property type="match status" value="2"/>
</dbReference>
<protein>
    <submittedName>
        <fullName evidence="5">Ankyrin repeat-containing domain protein</fullName>
    </submittedName>
</protein>
<sequence length="755" mass="79649">MAEKSSNPDISAVALRQRCSAASNRSARVSLGLEKLAVRIPDRHAADHARTLASTVADFVQEMDVLAVLLEGAGDSSLSEPTRRRLGTLTSDAEELAELTSSLLGRGDVPGSARLEKLVETKATWNMMLQLVAAFQSLVQIQDEEDAAQVLEMTGSDFEELQRLIAQVQIESPSHEALPPAYDAAVSPGEPSPSYPVDHKQPIPYNEEEGQSSSSSPSSSRPKRGKVGVFFRSISSKFAAPVEPLVTPLCRAAEAGDTHNLTGLLRQGANPNGLNDEGYTPLTSVIHSSSNPDVPATVRLLLDGGADPSARDGVWSLPALWHASRAGRADVASLLLDAGADPRARNTYGAPYFADAAEKDPPALLELLLRRGADPDTANLTGRKVIVPAVEHNDMKRTRILLDAGATVTATNTTGHSILSIAVTNRNLEMVTYLISRGAEPTGRNGFGEALVSLAIAPDAIDIARLLLARGADPNSKSLTGQPCLVTALQQDLPDFTALLLKHGGDANAKDITGRPALAMAISQKRYAHATLLLEHGADPTVPGNRSGSAHLITTHLKNKSPDQASFLRLMLRQGAKPDVMPSSWDGHGGATNTPLGYCVSESLPELVAILVAAGADPHRAGQSGTVPFSDPLGKNTPFRLAAAQGRAECLRAMLEGGAVSRLRGKTGVDPDEVLLQAATAAGENREIVDMLLDEGVERPAWAVAFAEREGSEALRDAVGKRASKLGVDGGWFEARQRTTIVGGEAAPPPYEGGL</sequence>
<keyword evidence="1" id="KW-0677">Repeat</keyword>
<dbReference type="PANTHER" id="PTHR24198:SF165">
    <property type="entry name" value="ANKYRIN REPEAT-CONTAINING PROTEIN-RELATED"/>
    <property type="match status" value="1"/>
</dbReference>
<evidence type="ECO:0000256" key="2">
    <source>
        <dbReference type="ARBA" id="ARBA00023043"/>
    </source>
</evidence>
<dbReference type="PROSITE" id="PS50088">
    <property type="entry name" value="ANK_REPEAT"/>
    <property type="match status" value="2"/>
</dbReference>
<feature type="repeat" description="ANK" evidence="3">
    <location>
        <begin position="414"/>
        <end position="446"/>
    </location>
</feature>
<dbReference type="Proteomes" id="UP000813385">
    <property type="component" value="Unassembled WGS sequence"/>
</dbReference>
<reference evidence="5" key="1">
    <citation type="journal article" date="2021" name="Nat. Commun.">
        <title>Genetic determinants of endophytism in the Arabidopsis root mycobiome.</title>
        <authorList>
            <person name="Mesny F."/>
            <person name="Miyauchi S."/>
            <person name="Thiergart T."/>
            <person name="Pickel B."/>
            <person name="Atanasova L."/>
            <person name="Karlsson M."/>
            <person name="Huettel B."/>
            <person name="Barry K.W."/>
            <person name="Haridas S."/>
            <person name="Chen C."/>
            <person name="Bauer D."/>
            <person name="Andreopoulos W."/>
            <person name="Pangilinan J."/>
            <person name="LaButti K."/>
            <person name="Riley R."/>
            <person name="Lipzen A."/>
            <person name="Clum A."/>
            <person name="Drula E."/>
            <person name="Henrissat B."/>
            <person name="Kohler A."/>
            <person name="Grigoriev I.V."/>
            <person name="Martin F.M."/>
            <person name="Hacquard S."/>
        </authorList>
    </citation>
    <scope>NUCLEOTIDE SEQUENCE</scope>
    <source>
        <strain evidence="5">MPI-CAGE-AT-0016</strain>
    </source>
</reference>
<organism evidence="5 6">
    <name type="scientific">Plectosphaerella cucumerina</name>
    <dbReference type="NCBI Taxonomy" id="40658"/>
    <lineage>
        <taxon>Eukaryota</taxon>
        <taxon>Fungi</taxon>
        <taxon>Dikarya</taxon>
        <taxon>Ascomycota</taxon>
        <taxon>Pezizomycotina</taxon>
        <taxon>Sordariomycetes</taxon>
        <taxon>Hypocreomycetidae</taxon>
        <taxon>Glomerellales</taxon>
        <taxon>Plectosphaerellaceae</taxon>
        <taxon>Plectosphaerella</taxon>
    </lineage>
</organism>
<gene>
    <name evidence="5" type="ORF">B0T11DRAFT_256240</name>
</gene>
<proteinExistence type="predicted"/>
<dbReference type="PANTHER" id="PTHR24198">
    <property type="entry name" value="ANKYRIN REPEAT AND PROTEIN KINASE DOMAIN-CONTAINING PROTEIN"/>
    <property type="match status" value="1"/>
</dbReference>
<dbReference type="SMART" id="SM00248">
    <property type="entry name" value="ANK"/>
    <property type="match status" value="12"/>
</dbReference>
<feature type="repeat" description="ANK" evidence="3">
    <location>
        <begin position="277"/>
        <end position="313"/>
    </location>
</feature>
<evidence type="ECO:0000313" key="5">
    <source>
        <dbReference type="EMBL" id="KAH7362763.1"/>
    </source>
</evidence>
<dbReference type="Pfam" id="PF12796">
    <property type="entry name" value="Ank_2"/>
    <property type="match status" value="3"/>
</dbReference>